<feature type="domain" description="SCP" evidence="1">
    <location>
        <begin position="1"/>
        <end position="121"/>
    </location>
</feature>
<dbReference type="AlphaFoldDB" id="A0A183D3A0"/>
<sequence length="153" mass="17024">LEREAQLWADDCKMIPSPLYERNGAGENVFIVYAPDHVEEKLNKAPAESIQSWWSEVSRNYKNNPKNKMTLQVMMNEVQHFLQMAWGKTDKIGCGMRKACGVTGASIFVVCRYSNPADKPNTLIYELGEPCNAGGGCSQGSCDSQDGLCQRKV</sequence>
<dbReference type="PANTHER" id="PTHR10334">
    <property type="entry name" value="CYSTEINE-RICH SECRETORY PROTEIN-RELATED"/>
    <property type="match status" value="1"/>
</dbReference>
<dbReference type="Gene3D" id="3.40.33.10">
    <property type="entry name" value="CAP"/>
    <property type="match status" value="1"/>
</dbReference>
<protein>
    <submittedName>
        <fullName evidence="2">SCP domain-containing protein</fullName>
    </submittedName>
</protein>
<reference evidence="2" key="1">
    <citation type="submission" date="2016-06" db="UniProtKB">
        <authorList>
            <consortium name="WormBaseParasite"/>
        </authorList>
    </citation>
    <scope>IDENTIFICATION</scope>
</reference>
<dbReference type="SMART" id="SM00198">
    <property type="entry name" value="SCP"/>
    <property type="match status" value="1"/>
</dbReference>
<evidence type="ECO:0000313" key="2">
    <source>
        <dbReference type="WBParaSite" id="GPUH_0000319601-mRNA-1"/>
    </source>
</evidence>
<dbReference type="InterPro" id="IPR035940">
    <property type="entry name" value="CAP_sf"/>
</dbReference>
<accession>A0A183D3A0</accession>
<dbReference type="WBParaSite" id="GPUH_0000319601-mRNA-1">
    <property type="protein sequence ID" value="GPUH_0000319601-mRNA-1"/>
    <property type="gene ID" value="GPUH_0000319601"/>
</dbReference>
<evidence type="ECO:0000259" key="1">
    <source>
        <dbReference type="SMART" id="SM00198"/>
    </source>
</evidence>
<dbReference type="Pfam" id="PF00188">
    <property type="entry name" value="CAP"/>
    <property type="match status" value="1"/>
</dbReference>
<dbReference type="InterPro" id="IPR001283">
    <property type="entry name" value="CRISP-related"/>
</dbReference>
<dbReference type="SUPFAM" id="SSF55797">
    <property type="entry name" value="PR-1-like"/>
    <property type="match status" value="1"/>
</dbReference>
<organism evidence="2">
    <name type="scientific">Gongylonema pulchrum</name>
    <dbReference type="NCBI Taxonomy" id="637853"/>
    <lineage>
        <taxon>Eukaryota</taxon>
        <taxon>Metazoa</taxon>
        <taxon>Ecdysozoa</taxon>
        <taxon>Nematoda</taxon>
        <taxon>Chromadorea</taxon>
        <taxon>Rhabditida</taxon>
        <taxon>Spirurina</taxon>
        <taxon>Spiruromorpha</taxon>
        <taxon>Spiruroidea</taxon>
        <taxon>Gongylonematidae</taxon>
        <taxon>Gongylonema</taxon>
    </lineage>
</organism>
<dbReference type="InterPro" id="IPR014044">
    <property type="entry name" value="CAP_dom"/>
</dbReference>
<name>A0A183D3A0_9BILA</name>
<dbReference type="CDD" id="cd05380">
    <property type="entry name" value="CAP_euk"/>
    <property type="match status" value="1"/>
</dbReference>
<proteinExistence type="predicted"/>